<dbReference type="PANTHER" id="PTHR10381">
    <property type="entry name" value="ATP-DEPENDENT CLP PROTEASE PROTEOLYTIC SUBUNIT"/>
    <property type="match status" value="1"/>
</dbReference>
<dbReference type="RefSeq" id="WP_310011375.1">
    <property type="nucleotide sequence ID" value="NZ_JAVDSJ010000005.1"/>
</dbReference>
<comment type="caution">
    <text evidence="7">The sequence shown here is derived from an EMBL/GenBank/DDBJ whole genome shotgun (WGS) entry which is preliminary data.</text>
</comment>
<dbReference type="Proteomes" id="UP001260715">
    <property type="component" value="Unassembled WGS sequence"/>
</dbReference>
<dbReference type="InterPro" id="IPR001907">
    <property type="entry name" value="ClpP"/>
</dbReference>
<evidence type="ECO:0000313" key="8">
    <source>
        <dbReference type="Proteomes" id="UP001260715"/>
    </source>
</evidence>
<organism evidence="7 8">
    <name type="scientific">Herbaspirillum frisingense</name>
    <dbReference type="NCBI Taxonomy" id="92645"/>
    <lineage>
        <taxon>Bacteria</taxon>
        <taxon>Pseudomonadati</taxon>
        <taxon>Pseudomonadota</taxon>
        <taxon>Betaproteobacteria</taxon>
        <taxon>Burkholderiales</taxon>
        <taxon>Oxalobacteraceae</taxon>
        <taxon>Herbaspirillum</taxon>
    </lineage>
</organism>
<protein>
    <recommendedName>
        <fullName evidence="6">ATP-dependent Clp protease proteolytic subunit</fullName>
    </recommendedName>
</protein>
<evidence type="ECO:0000256" key="1">
    <source>
        <dbReference type="ARBA" id="ARBA00007039"/>
    </source>
</evidence>
<keyword evidence="8" id="KW-1185">Reference proteome</keyword>
<dbReference type="PRINTS" id="PR00127">
    <property type="entry name" value="CLPPROTEASEP"/>
</dbReference>
<keyword evidence="5" id="KW-0720">Serine protease</keyword>
<keyword evidence="4" id="KW-0378">Hydrolase</keyword>
<dbReference type="PANTHER" id="PTHR10381:SF70">
    <property type="entry name" value="ATP-DEPENDENT CLP PROTEASE PROTEOLYTIC SUBUNIT"/>
    <property type="match status" value="1"/>
</dbReference>
<accession>A0ABU1PHY6</accession>
<evidence type="ECO:0000256" key="2">
    <source>
        <dbReference type="ARBA" id="ARBA00022490"/>
    </source>
</evidence>
<dbReference type="CDD" id="cd07016">
    <property type="entry name" value="S14_ClpP_1"/>
    <property type="match status" value="1"/>
</dbReference>
<evidence type="ECO:0000313" key="7">
    <source>
        <dbReference type="EMBL" id="MDR6585534.1"/>
    </source>
</evidence>
<evidence type="ECO:0000256" key="6">
    <source>
        <dbReference type="RuleBase" id="RU003567"/>
    </source>
</evidence>
<dbReference type="GO" id="GO:0006508">
    <property type="term" value="P:proteolysis"/>
    <property type="evidence" value="ECO:0007669"/>
    <property type="project" value="UniProtKB-KW"/>
</dbReference>
<keyword evidence="2" id="KW-0963">Cytoplasm</keyword>
<proteinExistence type="inferred from homology"/>
<sequence>MSHLKLPEIKADHRLSGEFEMPADALERWNPEIRAAKDDVDTSISIYGAIGDTWDGNGVTARRISAALRAIGERDVTVNVNSPGGDFFEGVAIYNLLREHKAKVTVNVLGLAASAGSIIAMAGDEIRMGEGTHLMIHNAWAVVVGNRHDLADSAEVMATFDASMASLYAARTGLSSETVADMMDKETWLTPADAIWDGFATGMLSAADIKSDPKANSQQRAKALIDVAMAKAGHSRSVRKDVFKNLFSGTPGAADPPATPSAGTNEMAALLQSTINTLKGQ</sequence>
<gene>
    <name evidence="7" type="ORF">J2W50_003752</name>
</gene>
<dbReference type="EMBL" id="JAVDSJ010000005">
    <property type="protein sequence ID" value="MDR6585534.1"/>
    <property type="molecule type" value="Genomic_DNA"/>
</dbReference>
<dbReference type="InterPro" id="IPR023562">
    <property type="entry name" value="ClpP/TepA"/>
</dbReference>
<dbReference type="InterPro" id="IPR029045">
    <property type="entry name" value="ClpP/crotonase-like_dom_sf"/>
</dbReference>
<dbReference type="GO" id="GO:0008233">
    <property type="term" value="F:peptidase activity"/>
    <property type="evidence" value="ECO:0007669"/>
    <property type="project" value="UniProtKB-KW"/>
</dbReference>
<comment type="similarity">
    <text evidence="1 6">Belongs to the peptidase S14 family.</text>
</comment>
<dbReference type="SUPFAM" id="SSF52096">
    <property type="entry name" value="ClpP/crotonase"/>
    <property type="match status" value="1"/>
</dbReference>
<reference evidence="7 8" key="1">
    <citation type="submission" date="2023-07" db="EMBL/GenBank/DDBJ databases">
        <title>Sorghum-associated microbial communities from plants grown in Nebraska, USA.</title>
        <authorList>
            <person name="Schachtman D."/>
        </authorList>
    </citation>
    <scope>NUCLEOTIDE SEQUENCE [LARGE SCALE GENOMIC DNA]</scope>
    <source>
        <strain evidence="7 8">596</strain>
    </source>
</reference>
<dbReference type="Gene3D" id="3.90.226.10">
    <property type="entry name" value="2-enoyl-CoA Hydratase, Chain A, domain 1"/>
    <property type="match status" value="1"/>
</dbReference>
<name>A0ABU1PHY6_9BURK</name>
<evidence type="ECO:0000256" key="4">
    <source>
        <dbReference type="ARBA" id="ARBA00022801"/>
    </source>
</evidence>
<evidence type="ECO:0000256" key="3">
    <source>
        <dbReference type="ARBA" id="ARBA00022670"/>
    </source>
</evidence>
<keyword evidence="3 7" id="KW-0645">Protease</keyword>
<dbReference type="NCBIfam" id="NF045542">
    <property type="entry name" value="Clp_rel_HeadMat"/>
    <property type="match status" value="1"/>
</dbReference>
<dbReference type="Pfam" id="PF00574">
    <property type="entry name" value="CLP_protease"/>
    <property type="match status" value="1"/>
</dbReference>
<evidence type="ECO:0000256" key="5">
    <source>
        <dbReference type="ARBA" id="ARBA00022825"/>
    </source>
</evidence>